<dbReference type="PROSITE" id="PS51918">
    <property type="entry name" value="RADICAL_SAM"/>
    <property type="match status" value="1"/>
</dbReference>
<dbReference type="PIRSF" id="PIRSF000167">
    <property type="entry name" value="HemN"/>
    <property type="match status" value="1"/>
</dbReference>
<comment type="cofactor">
    <cofactor evidence="14">
        <name>[4Fe-4S] cluster</name>
        <dbReference type="ChEBI" id="CHEBI:49883"/>
    </cofactor>
    <text evidence="14">Binds 1 [4Fe-4S] cluster. The cluster is coordinated with 3 cysteines and an exchangeable S-adenosyl-L-methionine.</text>
</comment>
<keyword evidence="17" id="KW-1185">Reference proteome</keyword>
<dbReference type="InterPro" id="IPR010723">
    <property type="entry name" value="HemN_C"/>
</dbReference>
<gene>
    <name evidence="16" type="primary">hemN</name>
    <name evidence="16" type="ORF">NYF23_08780</name>
</gene>
<accession>A0ABY5TNQ3</accession>
<dbReference type="Pfam" id="PF04055">
    <property type="entry name" value="Radical_SAM"/>
    <property type="match status" value="1"/>
</dbReference>
<dbReference type="CDD" id="cd01335">
    <property type="entry name" value="Radical_SAM"/>
    <property type="match status" value="1"/>
</dbReference>
<keyword evidence="8 14" id="KW-0479">Metal-binding</keyword>
<comment type="pathway">
    <text evidence="2 14">Porphyrin-containing compound metabolism; protoporphyrin-IX biosynthesis; protoporphyrinogen-IX from coproporphyrinogen-III (AdoMet route): step 1/1.</text>
</comment>
<keyword evidence="10 14" id="KW-0408">Iron</keyword>
<evidence type="ECO:0000259" key="15">
    <source>
        <dbReference type="PROSITE" id="PS51918"/>
    </source>
</evidence>
<dbReference type="InterPro" id="IPR007197">
    <property type="entry name" value="rSAM"/>
</dbReference>
<proteinExistence type="inferred from homology"/>
<dbReference type="SFLD" id="SFLDS00029">
    <property type="entry name" value="Radical_SAM"/>
    <property type="match status" value="1"/>
</dbReference>
<evidence type="ECO:0000256" key="6">
    <source>
        <dbReference type="ARBA" id="ARBA00022490"/>
    </source>
</evidence>
<dbReference type="InterPro" id="IPR004558">
    <property type="entry name" value="Coprogen_oxidase_HemN"/>
</dbReference>
<evidence type="ECO:0000256" key="5">
    <source>
        <dbReference type="ARBA" id="ARBA00022485"/>
    </source>
</evidence>
<comment type="subcellular location">
    <subcellularLocation>
        <location evidence="1 14">Cytoplasm</location>
    </subcellularLocation>
</comment>
<dbReference type="GO" id="GO:0051989">
    <property type="term" value="F:coproporphyrinogen dehydrogenase activity"/>
    <property type="evidence" value="ECO:0007669"/>
    <property type="project" value="UniProtKB-EC"/>
</dbReference>
<dbReference type="EMBL" id="CP103416">
    <property type="protein sequence ID" value="UVW34121.1"/>
    <property type="molecule type" value="Genomic_DNA"/>
</dbReference>
<dbReference type="SFLD" id="SFLDG01065">
    <property type="entry name" value="anaerobic_coproporphyrinogen-I"/>
    <property type="match status" value="1"/>
</dbReference>
<comment type="subunit">
    <text evidence="4">Monomer.</text>
</comment>
<evidence type="ECO:0000256" key="3">
    <source>
        <dbReference type="ARBA" id="ARBA00005493"/>
    </source>
</evidence>
<keyword evidence="12 14" id="KW-0627">Porphyrin biosynthesis</keyword>
<keyword evidence="11 14" id="KW-0411">Iron-sulfur</keyword>
<evidence type="ECO:0000256" key="7">
    <source>
        <dbReference type="ARBA" id="ARBA00022691"/>
    </source>
</evidence>
<comment type="catalytic activity">
    <reaction evidence="13 14">
        <text>coproporphyrinogen III + 2 S-adenosyl-L-methionine = protoporphyrinogen IX + 2 5'-deoxyadenosine + 2 L-methionine + 2 CO2</text>
        <dbReference type="Rhea" id="RHEA:15425"/>
        <dbReference type="ChEBI" id="CHEBI:16526"/>
        <dbReference type="ChEBI" id="CHEBI:17319"/>
        <dbReference type="ChEBI" id="CHEBI:57307"/>
        <dbReference type="ChEBI" id="CHEBI:57309"/>
        <dbReference type="ChEBI" id="CHEBI:57844"/>
        <dbReference type="ChEBI" id="CHEBI:59789"/>
        <dbReference type="EC" id="1.3.98.3"/>
    </reaction>
</comment>
<evidence type="ECO:0000313" key="16">
    <source>
        <dbReference type="EMBL" id="UVW34121.1"/>
    </source>
</evidence>
<keyword evidence="5 14" id="KW-0004">4Fe-4S</keyword>
<dbReference type="InterPro" id="IPR058240">
    <property type="entry name" value="rSAM_sf"/>
</dbReference>
<dbReference type="NCBIfam" id="TIGR00538">
    <property type="entry name" value="hemN"/>
    <property type="match status" value="1"/>
</dbReference>
<reference evidence="16" key="1">
    <citation type="submission" date="2022-08" db="EMBL/GenBank/DDBJ databases">
        <title>Catabolic pathway analysis in culturable SAR92 clade bacteria reveals their overlooked roles in DMSP degradation in coastal seas.</title>
        <authorList>
            <person name="He X."/>
            <person name="Zhang X."/>
            <person name="Zhang Y."/>
        </authorList>
    </citation>
    <scope>NUCLEOTIDE SEQUENCE</scope>
    <source>
        <strain evidence="16">H455</strain>
    </source>
</reference>
<keyword evidence="6 14" id="KW-0963">Cytoplasm</keyword>
<dbReference type="Proteomes" id="UP001059934">
    <property type="component" value="Chromosome"/>
</dbReference>
<sequence length="499" mass="56437">MTDQLNDTGRENAPIWNKKLIQTYNVSGPRYTSYPTAPHLSEQFSELELLAALERSNQRGSPLSLYFHLPFCDTVCYFCACNKIVTADKKRAQPYLQRLDSEMAIWAKHVDRARPVEQLHWGGGTPTFIRDSEKRQLMSHTRNHFKLLDDDSGDYSVEVHPGRMNLESIAVLREIGFNRLSMGVQDFSHRVQQAVNRFNSFAQVRDLIAAARHQQYHSISVDIIYGLPLQTVDSIKTTIQQVIDLSPDRLSLFNYAHMPELFKTQRQIPQETLPSPDEKLAMLQQSIELLVADGYIYIGMDHFAKPHDSLVKAQHQGSLQRNFQGYSTHGKSIYGKSAYGKSTQGTATHGDWDLLAFGVSAISAIDAVLVQNHKKIHNYNQAIDQGSLATSRGLRLSSEDRLRGSIIMQLICHFKLDIESIEAQFQICFARHFAKELVALAPLAVDGLIRLTSKELRVLDSGRLLIRAICMVFDAYLKAPTQIPESHNNLEKTAFSQII</sequence>
<evidence type="ECO:0000256" key="8">
    <source>
        <dbReference type="ARBA" id="ARBA00022723"/>
    </source>
</evidence>
<evidence type="ECO:0000313" key="17">
    <source>
        <dbReference type="Proteomes" id="UP001059934"/>
    </source>
</evidence>
<keyword evidence="7 14" id="KW-0949">S-adenosyl-L-methionine</keyword>
<keyword evidence="9 14" id="KW-0560">Oxidoreductase</keyword>
<name>A0ABY5TNQ3_9GAMM</name>
<dbReference type="Gene3D" id="3.30.750.200">
    <property type="match status" value="1"/>
</dbReference>
<dbReference type="InterPro" id="IPR006638">
    <property type="entry name" value="Elp3/MiaA/NifB-like_rSAM"/>
</dbReference>
<dbReference type="PANTHER" id="PTHR13932:SF6">
    <property type="entry name" value="OXYGEN-INDEPENDENT COPROPORPHYRINOGEN III OXIDASE"/>
    <property type="match status" value="1"/>
</dbReference>
<dbReference type="SUPFAM" id="SSF102114">
    <property type="entry name" value="Radical SAM enzymes"/>
    <property type="match status" value="1"/>
</dbReference>
<dbReference type="SMART" id="SM00729">
    <property type="entry name" value="Elp3"/>
    <property type="match status" value="1"/>
</dbReference>
<evidence type="ECO:0000256" key="1">
    <source>
        <dbReference type="ARBA" id="ARBA00004496"/>
    </source>
</evidence>
<dbReference type="InterPro" id="IPR034505">
    <property type="entry name" value="Coproporphyrinogen-III_oxidase"/>
</dbReference>
<comment type="similarity">
    <text evidence="3 14">Belongs to the anaerobic coproporphyrinogen-III oxidase family.</text>
</comment>
<evidence type="ECO:0000256" key="14">
    <source>
        <dbReference type="PIRNR" id="PIRNR000167"/>
    </source>
</evidence>
<dbReference type="Pfam" id="PF06969">
    <property type="entry name" value="HemN_C"/>
    <property type="match status" value="1"/>
</dbReference>
<evidence type="ECO:0000256" key="12">
    <source>
        <dbReference type="ARBA" id="ARBA00023244"/>
    </source>
</evidence>
<dbReference type="PANTHER" id="PTHR13932">
    <property type="entry name" value="COPROPORPHYRINIGEN III OXIDASE"/>
    <property type="match status" value="1"/>
</dbReference>
<evidence type="ECO:0000256" key="2">
    <source>
        <dbReference type="ARBA" id="ARBA00004785"/>
    </source>
</evidence>
<evidence type="ECO:0000256" key="4">
    <source>
        <dbReference type="ARBA" id="ARBA00011245"/>
    </source>
</evidence>
<feature type="domain" description="Radical SAM core" evidence="15">
    <location>
        <begin position="57"/>
        <end position="290"/>
    </location>
</feature>
<dbReference type="EC" id="1.3.98.3" evidence="14"/>
<evidence type="ECO:0000256" key="11">
    <source>
        <dbReference type="ARBA" id="ARBA00023014"/>
    </source>
</evidence>
<protein>
    <recommendedName>
        <fullName evidence="14">Coproporphyrinogen-III oxidase</fullName>
        <ecNumber evidence="14">1.3.98.3</ecNumber>
    </recommendedName>
</protein>
<dbReference type="Gene3D" id="1.10.10.920">
    <property type="match status" value="1"/>
</dbReference>
<evidence type="ECO:0000256" key="9">
    <source>
        <dbReference type="ARBA" id="ARBA00023002"/>
    </source>
</evidence>
<organism evidence="16 17">
    <name type="scientific">SAR92 clade bacterium H455</name>
    <dbReference type="NCBI Taxonomy" id="2974818"/>
    <lineage>
        <taxon>Bacteria</taxon>
        <taxon>Pseudomonadati</taxon>
        <taxon>Pseudomonadota</taxon>
        <taxon>Gammaproteobacteria</taxon>
        <taxon>Cellvibrionales</taxon>
        <taxon>Porticoccaceae</taxon>
        <taxon>SAR92 clade</taxon>
    </lineage>
</organism>
<evidence type="ECO:0000256" key="13">
    <source>
        <dbReference type="ARBA" id="ARBA00048321"/>
    </source>
</evidence>
<evidence type="ECO:0000256" key="10">
    <source>
        <dbReference type="ARBA" id="ARBA00023004"/>
    </source>
</evidence>